<feature type="region of interest" description="Disordered" evidence="2">
    <location>
        <begin position="1"/>
        <end position="20"/>
    </location>
</feature>
<gene>
    <name evidence="3" type="ORF">URODEC1_LOCUS59576</name>
</gene>
<sequence length="313" mass="34530">MDPGPSRHGGGGSPKLLEPSALDDMLVDYPAPAVAVEPRPDETPAGSGALPLAISNPDVIPSQEELDDDDEVVITAVRAATSASMAGGNQEEKKAAVAADTRIQTVQSVNDRFVPISDVKAMLLTGRFEGQRVTYRNKRTRQNLLHGVIRRTAYFCSCGDNCNHNGNALSARAFEQHALKNGKETHNPNDHIVLSSSNITLFEACRKLKEAKNEAMQEATFHNIIKRDHAAVPNRNVEAPAVMNTSAVDNSNVIDIVRKLERRMESTEKRMENLQSQVNTIEKNIDFFCKEMVRYQELFQGLSKMLGKFVNDM</sequence>
<organism evidence="3 4">
    <name type="scientific">Urochloa decumbens</name>
    <dbReference type="NCBI Taxonomy" id="240449"/>
    <lineage>
        <taxon>Eukaryota</taxon>
        <taxon>Viridiplantae</taxon>
        <taxon>Streptophyta</taxon>
        <taxon>Embryophyta</taxon>
        <taxon>Tracheophyta</taxon>
        <taxon>Spermatophyta</taxon>
        <taxon>Magnoliopsida</taxon>
        <taxon>Liliopsida</taxon>
        <taxon>Poales</taxon>
        <taxon>Poaceae</taxon>
        <taxon>PACMAD clade</taxon>
        <taxon>Panicoideae</taxon>
        <taxon>Panicodae</taxon>
        <taxon>Paniceae</taxon>
        <taxon>Melinidinae</taxon>
        <taxon>Urochloa</taxon>
    </lineage>
</organism>
<feature type="region of interest" description="Disordered" evidence="2">
    <location>
        <begin position="34"/>
        <end position="54"/>
    </location>
</feature>
<dbReference type="Proteomes" id="UP001497457">
    <property type="component" value="Chromosome 23rd"/>
</dbReference>
<dbReference type="PANTHER" id="PTHR47025:SF2">
    <property type="entry name" value="AUTOIMMUNE REGULATOR"/>
    <property type="match status" value="1"/>
</dbReference>
<dbReference type="AlphaFoldDB" id="A0ABC9B214"/>
<dbReference type="EMBL" id="OZ075133">
    <property type="protein sequence ID" value="CAL4989104.1"/>
    <property type="molecule type" value="Genomic_DNA"/>
</dbReference>
<evidence type="ECO:0000313" key="4">
    <source>
        <dbReference type="Proteomes" id="UP001497457"/>
    </source>
</evidence>
<proteinExistence type="predicted"/>
<keyword evidence="4" id="KW-1185">Reference proteome</keyword>
<accession>A0ABC9B214</accession>
<name>A0ABC9B214_9POAL</name>
<evidence type="ECO:0000313" key="3">
    <source>
        <dbReference type="EMBL" id="CAL4989104.1"/>
    </source>
</evidence>
<keyword evidence="1" id="KW-0175">Coiled coil</keyword>
<feature type="coiled-coil region" evidence="1">
    <location>
        <begin position="250"/>
        <end position="291"/>
    </location>
</feature>
<protein>
    <submittedName>
        <fullName evidence="3">Uncharacterized protein</fullName>
    </submittedName>
</protein>
<evidence type="ECO:0000256" key="1">
    <source>
        <dbReference type="SAM" id="Coils"/>
    </source>
</evidence>
<reference evidence="3" key="1">
    <citation type="submission" date="2024-10" db="EMBL/GenBank/DDBJ databases">
        <authorList>
            <person name="Ryan C."/>
        </authorList>
    </citation>
    <scope>NUCLEOTIDE SEQUENCE [LARGE SCALE GENOMIC DNA]</scope>
</reference>
<dbReference type="PANTHER" id="PTHR47025">
    <property type="entry name" value="AUTOIMMUNE REGULATOR"/>
    <property type="match status" value="1"/>
</dbReference>
<evidence type="ECO:0000256" key="2">
    <source>
        <dbReference type="SAM" id="MobiDB-lite"/>
    </source>
</evidence>